<keyword evidence="2" id="KW-1185">Reference proteome</keyword>
<organism evidence="1 2">
    <name type="scientific">Lysinibacillus mangiferihumi</name>
    <dbReference type="NCBI Taxonomy" id="1130819"/>
    <lineage>
        <taxon>Bacteria</taxon>
        <taxon>Bacillati</taxon>
        <taxon>Bacillota</taxon>
        <taxon>Bacilli</taxon>
        <taxon>Bacillales</taxon>
        <taxon>Bacillaceae</taxon>
        <taxon>Lysinibacillus</taxon>
    </lineage>
</organism>
<dbReference type="EMBL" id="SZPU01000085">
    <property type="protein sequence ID" value="TKI60076.1"/>
    <property type="molecule type" value="Genomic_DNA"/>
</dbReference>
<accession>A0A4U2YGE4</accession>
<comment type="caution">
    <text evidence="1">The sequence shown here is derived from an EMBL/GenBank/DDBJ whole genome shotgun (WGS) entry which is preliminary data.</text>
</comment>
<protein>
    <submittedName>
        <fullName evidence="1">Uncharacterized protein</fullName>
    </submittedName>
</protein>
<dbReference type="Proteomes" id="UP000308744">
    <property type="component" value="Unassembled WGS sequence"/>
</dbReference>
<evidence type="ECO:0000313" key="2">
    <source>
        <dbReference type="Proteomes" id="UP000308744"/>
    </source>
</evidence>
<reference evidence="1 2" key="1">
    <citation type="submission" date="2019-04" db="EMBL/GenBank/DDBJ databases">
        <title>Lysinibacillus genome sequencing.</title>
        <authorList>
            <person name="Dunlap C."/>
        </authorList>
    </citation>
    <scope>NUCLEOTIDE SEQUENCE [LARGE SCALE GENOMIC DNA]</scope>
    <source>
        <strain evidence="1 2">CCTCC AB 2010389</strain>
    </source>
</reference>
<sequence length="102" mass="12385">MTRLSEEALKKFTKEELIYYLKKIEFYLPTGKTDSIEYCILNKRHADLSKEIDNIFSKVTKSLEEYKKTQNIDKLIEVQKLNTQRERLWNKQRKIEKELWGI</sequence>
<gene>
    <name evidence="1" type="ORF">FC756_19855</name>
</gene>
<evidence type="ECO:0000313" key="1">
    <source>
        <dbReference type="EMBL" id="TKI60076.1"/>
    </source>
</evidence>
<dbReference type="AlphaFoldDB" id="A0A4U2YGE4"/>
<proteinExistence type="predicted"/>
<name>A0A4U2YGE4_9BACI</name>
<dbReference type="RefSeq" id="WP_107896482.1">
    <property type="nucleotide sequence ID" value="NZ_PYWM01000021.1"/>
</dbReference>